<evidence type="ECO:0000256" key="4">
    <source>
        <dbReference type="ARBA" id="ARBA00012669"/>
    </source>
</evidence>
<evidence type="ECO:0000256" key="13">
    <source>
        <dbReference type="NCBIfam" id="TIGR00550"/>
    </source>
</evidence>
<dbReference type="SUPFAM" id="SSF142754">
    <property type="entry name" value="NadA-like"/>
    <property type="match status" value="1"/>
</dbReference>
<dbReference type="GO" id="GO:0008987">
    <property type="term" value="F:quinolinate synthetase A activity"/>
    <property type="evidence" value="ECO:0007669"/>
    <property type="project" value="UniProtKB-UniRule"/>
</dbReference>
<comment type="pathway">
    <text evidence="3">Cofactor biosynthesis; NAD(+) biosynthesis; quinolinate from iminoaspartate: step 1/1.</text>
</comment>
<dbReference type="PANTHER" id="PTHR30573">
    <property type="entry name" value="QUINOLINATE SYNTHETASE A"/>
    <property type="match status" value="1"/>
</dbReference>
<comment type="function">
    <text evidence="2">Catalyzes the condensation of iminoaspartate with dihydroxyacetone phosphate to form quinolinate.</text>
</comment>
<evidence type="ECO:0000256" key="12">
    <source>
        <dbReference type="ARBA" id="ARBA00073059"/>
    </source>
</evidence>
<accession>A0A923NMM7</accession>
<dbReference type="InterPro" id="IPR003473">
    <property type="entry name" value="NadA"/>
</dbReference>
<dbReference type="PANTHER" id="PTHR30573:SF0">
    <property type="entry name" value="QUINOLINATE SYNTHASE, CHLOROPLASTIC"/>
    <property type="match status" value="1"/>
</dbReference>
<dbReference type="RefSeq" id="WP_187302463.1">
    <property type="nucleotide sequence ID" value="NZ_JACRYT010000004.1"/>
</dbReference>
<organism evidence="15 16">
    <name type="scientific">Zhenpiania hominis</name>
    <dbReference type="NCBI Taxonomy" id="2763644"/>
    <lineage>
        <taxon>Bacteria</taxon>
        <taxon>Bacillati</taxon>
        <taxon>Bacillota</taxon>
        <taxon>Clostridia</taxon>
        <taxon>Peptostreptococcales</taxon>
        <taxon>Anaerovoracaceae</taxon>
        <taxon>Zhenpiania</taxon>
    </lineage>
</organism>
<feature type="region of interest" description="Disordered" evidence="14">
    <location>
        <begin position="281"/>
        <end position="302"/>
    </location>
</feature>
<name>A0A923NMM7_9FIRM</name>
<comment type="catalytic activity">
    <reaction evidence="11">
        <text>iminosuccinate + dihydroxyacetone phosphate = quinolinate + phosphate + 2 H2O + H(+)</text>
        <dbReference type="Rhea" id="RHEA:25888"/>
        <dbReference type="ChEBI" id="CHEBI:15377"/>
        <dbReference type="ChEBI" id="CHEBI:15378"/>
        <dbReference type="ChEBI" id="CHEBI:29959"/>
        <dbReference type="ChEBI" id="CHEBI:43474"/>
        <dbReference type="ChEBI" id="CHEBI:57642"/>
        <dbReference type="ChEBI" id="CHEBI:77875"/>
        <dbReference type="EC" id="2.5.1.72"/>
    </reaction>
    <physiologicalReaction direction="left-to-right" evidence="11">
        <dbReference type="Rhea" id="RHEA:25889"/>
    </physiologicalReaction>
</comment>
<evidence type="ECO:0000256" key="9">
    <source>
        <dbReference type="ARBA" id="ARBA00023004"/>
    </source>
</evidence>
<dbReference type="FunFam" id="3.40.50.10800:FF:000001">
    <property type="entry name" value="Quinolinate synthase A"/>
    <property type="match status" value="1"/>
</dbReference>
<evidence type="ECO:0000256" key="2">
    <source>
        <dbReference type="ARBA" id="ARBA00003791"/>
    </source>
</evidence>
<proteinExistence type="predicted"/>
<reference evidence="15" key="1">
    <citation type="submission" date="2020-08" db="EMBL/GenBank/DDBJ databases">
        <title>Genome public.</title>
        <authorList>
            <person name="Liu C."/>
            <person name="Sun Q."/>
        </authorList>
    </citation>
    <scope>NUCLEOTIDE SEQUENCE</scope>
    <source>
        <strain evidence="15">BX12</strain>
    </source>
</reference>
<dbReference type="EC" id="2.5.1.72" evidence="4 13"/>
<sequence length="302" mass="34340">MTEIVRQIQKLKEEKDVLILAHYYVDEEVQKVADCVGDSYYLSEKAVEAKEKVILFCGVSFMGESAKILNPDKLVLMPDKEADCPMAHMATAEKIRKVREEYEDLAVVCYINSTAELKRYSDVCVTSSNAMKIVSALPNKNILFVPDENLGRYIASRLPEKNFIFNDGYCYVHKEISKADVLDAKKRWPDAEVLAHPECRMEVLEEADYVGSTSGIIARAGESSAKEFIICTETGVFYELQKNNPDKQFHPAKEQQICSGMKRITLENVLHTLETLQEPVEMDETARQEAQRPLTRMLELAR</sequence>
<evidence type="ECO:0000256" key="14">
    <source>
        <dbReference type="SAM" id="MobiDB-lite"/>
    </source>
</evidence>
<evidence type="ECO:0000256" key="7">
    <source>
        <dbReference type="ARBA" id="ARBA00022679"/>
    </source>
</evidence>
<dbReference type="NCBIfam" id="NF006878">
    <property type="entry name" value="PRK09375.1-2"/>
    <property type="match status" value="1"/>
</dbReference>
<keyword evidence="6" id="KW-0662">Pyridine nucleotide biosynthesis</keyword>
<evidence type="ECO:0000256" key="10">
    <source>
        <dbReference type="ARBA" id="ARBA00023014"/>
    </source>
</evidence>
<keyword evidence="16" id="KW-1185">Reference proteome</keyword>
<protein>
    <recommendedName>
        <fullName evidence="12 13">Quinolinate synthase</fullName>
        <ecNumber evidence="4 13">2.5.1.72</ecNumber>
    </recommendedName>
</protein>
<evidence type="ECO:0000256" key="1">
    <source>
        <dbReference type="ARBA" id="ARBA00001966"/>
    </source>
</evidence>
<evidence type="ECO:0000256" key="3">
    <source>
        <dbReference type="ARBA" id="ARBA00005065"/>
    </source>
</evidence>
<evidence type="ECO:0000256" key="8">
    <source>
        <dbReference type="ARBA" id="ARBA00022723"/>
    </source>
</evidence>
<comment type="caution">
    <text evidence="15">The sequence shown here is derived from an EMBL/GenBank/DDBJ whole genome shotgun (WGS) entry which is preliminary data.</text>
</comment>
<keyword evidence="5" id="KW-0004">4Fe-4S</keyword>
<dbReference type="EMBL" id="JACRYT010000004">
    <property type="protein sequence ID" value="MBC6679355.1"/>
    <property type="molecule type" value="Genomic_DNA"/>
</dbReference>
<dbReference type="Gene3D" id="3.40.50.10800">
    <property type="entry name" value="NadA-like"/>
    <property type="match status" value="3"/>
</dbReference>
<evidence type="ECO:0000256" key="5">
    <source>
        <dbReference type="ARBA" id="ARBA00022485"/>
    </source>
</evidence>
<comment type="cofactor">
    <cofactor evidence="1">
        <name>[4Fe-4S] cluster</name>
        <dbReference type="ChEBI" id="CHEBI:49883"/>
    </cofactor>
</comment>
<dbReference type="InterPro" id="IPR036094">
    <property type="entry name" value="NadA_sf"/>
</dbReference>
<evidence type="ECO:0000256" key="11">
    <source>
        <dbReference type="ARBA" id="ARBA00050125"/>
    </source>
</evidence>
<gene>
    <name evidence="15" type="primary">nadA</name>
    <name evidence="15" type="ORF">H9L42_05900</name>
</gene>
<evidence type="ECO:0000313" key="15">
    <source>
        <dbReference type="EMBL" id="MBC6679355.1"/>
    </source>
</evidence>
<dbReference type="NCBIfam" id="TIGR00550">
    <property type="entry name" value="nadA"/>
    <property type="match status" value="1"/>
</dbReference>
<keyword evidence="10" id="KW-0411">Iron-sulfur</keyword>
<dbReference type="GO" id="GO:0005829">
    <property type="term" value="C:cytosol"/>
    <property type="evidence" value="ECO:0007669"/>
    <property type="project" value="TreeGrafter"/>
</dbReference>
<dbReference type="AlphaFoldDB" id="A0A923NMM7"/>
<dbReference type="GO" id="GO:0034628">
    <property type="term" value="P:'de novo' NAD+ biosynthetic process from L-aspartate"/>
    <property type="evidence" value="ECO:0007669"/>
    <property type="project" value="TreeGrafter"/>
</dbReference>
<dbReference type="GO" id="GO:0051539">
    <property type="term" value="F:4 iron, 4 sulfur cluster binding"/>
    <property type="evidence" value="ECO:0007669"/>
    <property type="project" value="UniProtKB-KW"/>
</dbReference>
<evidence type="ECO:0000313" key="16">
    <source>
        <dbReference type="Proteomes" id="UP000602647"/>
    </source>
</evidence>
<dbReference type="GO" id="GO:0046872">
    <property type="term" value="F:metal ion binding"/>
    <property type="evidence" value="ECO:0007669"/>
    <property type="project" value="UniProtKB-KW"/>
</dbReference>
<keyword evidence="7" id="KW-0808">Transferase</keyword>
<dbReference type="Proteomes" id="UP000602647">
    <property type="component" value="Unassembled WGS sequence"/>
</dbReference>
<evidence type="ECO:0000256" key="6">
    <source>
        <dbReference type="ARBA" id="ARBA00022642"/>
    </source>
</evidence>
<keyword evidence="9" id="KW-0408">Iron</keyword>
<keyword evidence="8" id="KW-0479">Metal-binding</keyword>
<dbReference type="Pfam" id="PF02445">
    <property type="entry name" value="NadA"/>
    <property type="match status" value="1"/>
</dbReference>